<keyword evidence="1" id="KW-0328">Glycosyltransferase</keyword>
<protein>
    <recommendedName>
        <fullName evidence="5">Protein-arginine rhamnosyltransferase</fullName>
    </recommendedName>
    <alternativeName>
        <fullName evidence="6">EF-P arginine rhamnosyltransferase</fullName>
    </alternativeName>
</protein>
<gene>
    <name evidence="8" type="primary">earP</name>
    <name evidence="8" type="ORF">ACFPOE_18730</name>
</gene>
<keyword evidence="8" id="KW-0251">Elongation factor</keyword>
<evidence type="ECO:0000256" key="7">
    <source>
        <dbReference type="ARBA" id="ARBA00048472"/>
    </source>
</evidence>
<comment type="similarity">
    <text evidence="4">Belongs to the glycosyltransferase 104 family.</text>
</comment>
<keyword evidence="9" id="KW-1185">Reference proteome</keyword>
<dbReference type="PIRSF" id="PIRSF015557">
    <property type="entry name" value="UCP015557"/>
    <property type="match status" value="1"/>
</dbReference>
<dbReference type="RefSeq" id="WP_376851807.1">
    <property type="nucleotide sequence ID" value="NZ_JBHSMF010000009.1"/>
</dbReference>
<evidence type="ECO:0000313" key="8">
    <source>
        <dbReference type="EMBL" id="MFC5499588.1"/>
    </source>
</evidence>
<name>A0ABW0NJ51_9BURK</name>
<evidence type="ECO:0000313" key="9">
    <source>
        <dbReference type="Proteomes" id="UP001596037"/>
    </source>
</evidence>
<dbReference type="Proteomes" id="UP001596037">
    <property type="component" value="Unassembled WGS sequence"/>
</dbReference>
<organism evidence="8 9">
    <name type="scientific">Caenimonas terrae</name>
    <dbReference type="NCBI Taxonomy" id="696074"/>
    <lineage>
        <taxon>Bacteria</taxon>
        <taxon>Pseudomonadati</taxon>
        <taxon>Pseudomonadota</taxon>
        <taxon>Betaproteobacteria</taxon>
        <taxon>Burkholderiales</taxon>
        <taxon>Comamonadaceae</taxon>
        <taxon>Caenimonas</taxon>
    </lineage>
</organism>
<keyword evidence="2" id="KW-0808">Transferase</keyword>
<dbReference type="Pfam" id="PF10093">
    <property type="entry name" value="EarP"/>
    <property type="match status" value="1"/>
</dbReference>
<sequence length="342" mass="37288">MRWDIFCRVIDNHGDIGVCWRLARGLAGRGQAVRLWIDDASALSWMAPDGDPGVQVGDWTESSAFGSPGDVVVEAFGCELPDSVVAAMAARPRPPRWINLEYLTAEAYAERAHRLPSPVQSGPGKGLAKHFFYPGFTAATGGLLREPDLLQRQAQFDRAAWLGALGIGAGGERLVSLFCYEPAALPQLLRQLDQASEPTRLLVTAGRATAAVQAALRRQAAARLQISWLPLLTQDGYDHLLWSCDFNFVRGEDSLVRALWAGAPFAWQIYPQQDDAHHAKLAAFLEWLQAPPSLGAFHLGWNGIASALPPLELPAWQACAAAARARLLLQDDLVTQLLRFAP</sequence>
<comment type="catalytic activity">
    <reaction evidence="7">
        <text>dTDP-beta-L-rhamnose + L-arginyl-[protein] = N(omega)-(alpha-L-rhamnosyl)-L-arginyl-[protein] + dTDP + H(+)</text>
        <dbReference type="Rhea" id="RHEA:66692"/>
        <dbReference type="Rhea" id="RHEA-COMP:10532"/>
        <dbReference type="Rhea" id="RHEA-COMP:17096"/>
        <dbReference type="ChEBI" id="CHEBI:15378"/>
        <dbReference type="ChEBI" id="CHEBI:29965"/>
        <dbReference type="ChEBI" id="CHEBI:57510"/>
        <dbReference type="ChEBI" id="CHEBI:58369"/>
        <dbReference type="ChEBI" id="CHEBI:167445"/>
    </reaction>
    <physiologicalReaction direction="left-to-right" evidence="7">
        <dbReference type="Rhea" id="RHEA:66693"/>
    </physiologicalReaction>
</comment>
<comment type="caution">
    <text evidence="8">The sequence shown here is derived from an EMBL/GenBank/DDBJ whole genome shotgun (WGS) entry which is preliminary data.</text>
</comment>
<evidence type="ECO:0000256" key="1">
    <source>
        <dbReference type="ARBA" id="ARBA00022676"/>
    </source>
</evidence>
<keyword evidence="8" id="KW-0648">Protein biosynthesis</keyword>
<dbReference type="EMBL" id="JBHSMF010000009">
    <property type="protein sequence ID" value="MFC5499588.1"/>
    <property type="molecule type" value="Genomic_DNA"/>
</dbReference>
<dbReference type="NCBIfam" id="TIGR03837">
    <property type="entry name" value="efp_Arg_rhamno"/>
    <property type="match status" value="1"/>
</dbReference>
<evidence type="ECO:0000256" key="6">
    <source>
        <dbReference type="ARBA" id="ARBA00030025"/>
    </source>
</evidence>
<evidence type="ECO:0000256" key="3">
    <source>
        <dbReference type="ARBA" id="ARBA00024303"/>
    </source>
</evidence>
<evidence type="ECO:0000256" key="2">
    <source>
        <dbReference type="ARBA" id="ARBA00022679"/>
    </source>
</evidence>
<evidence type="ECO:0000256" key="5">
    <source>
        <dbReference type="ARBA" id="ARBA00024416"/>
    </source>
</evidence>
<proteinExistence type="inferred from homology"/>
<reference evidence="9" key="1">
    <citation type="journal article" date="2019" name="Int. J. Syst. Evol. Microbiol.">
        <title>The Global Catalogue of Microorganisms (GCM) 10K type strain sequencing project: providing services to taxonomists for standard genome sequencing and annotation.</title>
        <authorList>
            <consortium name="The Broad Institute Genomics Platform"/>
            <consortium name="The Broad Institute Genome Sequencing Center for Infectious Disease"/>
            <person name="Wu L."/>
            <person name="Ma J."/>
        </authorList>
    </citation>
    <scope>NUCLEOTIDE SEQUENCE [LARGE SCALE GENOMIC DNA]</scope>
    <source>
        <strain evidence="9">CCUG 57401</strain>
    </source>
</reference>
<comment type="function">
    <text evidence="3">Protein-arginine rhamnosyltransferase that catalyzes the transfer of a single rhamnose to elongation factor P (EF-P) on 'Lys-32', a modification required for EF-P-dependent rescue of polyproline stalled ribosomes.</text>
</comment>
<evidence type="ECO:0000256" key="4">
    <source>
        <dbReference type="ARBA" id="ARBA00024346"/>
    </source>
</evidence>
<dbReference type="InterPro" id="IPR016633">
    <property type="entry name" value="EarP"/>
</dbReference>
<accession>A0ABW0NJ51</accession>
<dbReference type="GO" id="GO:0003746">
    <property type="term" value="F:translation elongation factor activity"/>
    <property type="evidence" value="ECO:0007669"/>
    <property type="project" value="UniProtKB-KW"/>
</dbReference>